<dbReference type="PROSITE" id="PS50110">
    <property type="entry name" value="RESPONSE_REGULATORY"/>
    <property type="match status" value="1"/>
</dbReference>
<dbReference type="EMBL" id="QZJW01000007">
    <property type="protein sequence ID" value="RJO61928.1"/>
    <property type="molecule type" value="Genomic_DNA"/>
</dbReference>
<evidence type="ECO:0000256" key="1">
    <source>
        <dbReference type="ARBA" id="ARBA00022553"/>
    </source>
</evidence>
<name>A0A419DFS4_9BACT</name>
<evidence type="ECO:0000259" key="3">
    <source>
        <dbReference type="PROSITE" id="PS50110"/>
    </source>
</evidence>
<comment type="caution">
    <text evidence="4">The sequence shown here is derived from an EMBL/GenBank/DDBJ whole genome shotgun (WGS) entry which is preliminary data.</text>
</comment>
<dbReference type="Pfam" id="PF00072">
    <property type="entry name" value="Response_reg"/>
    <property type="match status" value="1"/>
</dbReference>
<dbReference type="SMART" id="SM00448">
    <property type="entry name" value="REC"/>
    <property type="match status" value="1"/>
</dbReference>
<dbReference type="CDD" id="cd17574">
    <property type="entry name" value="REC_OmpR"/>
    <property type="match status" value="1"/>
</dbReference>
<dbReference type="Proteomes" id="UP000285655">
    <property type="component" value="Unassembled WGS sequence"/>
</dbReference>
<dbReference type="InterPro" id="IPR011006">
    <property type="entry name" value="CheY-like_superfamily"/>
</dbReference>
<dbReference type="InterPro" id="IPR050595">
    <property type="entry name" value="Bact_response_regulator"/>
</dbReference>
<evidence type="ECO:0000313" key="5">
    <source>
        <dbReference type="Proteomes" id="UP000285655"/>
    </source>
</evidence>
<dbReference type="PANTHER" id="PTHR44591:SF3">
    <property type="entry name" value="RESPONSE REGULATORY DOMAIN-CONTAINING PROTEIN"/>
    <property type="match status" value="1"/>
</dbReference>
<dbReference type="Gene3D" id="3.40.50.2300">
    <property type="match status" value="1"/>
</dbReference>
<protein>
    <submittedName>
        <fullName evidence="4">Response regulator</fullName>
    </submittedName>
</protein>
<evidence type="ECO:0000313" key="4">
    <source>
        <dbReference type="EMBL" id="RJO61928.1"/>
    </source>
</evidence>
<feature type="modified residue" description="4-aspartylphosphate" evidence="2">
    <location>
        <position position="53"/>
    </location>
</feature>
<gene>
    <name evidence="4" type="ORF">C4544_01460</name>
</gene>
<dbReference type="GO" id="GO:0000160">
    <property type="term" value="P:phosphorelay signal transduction system"/>
    <property type="evidence" value="ECO:0007669"/>
    <property type="project" value="InterPro"/>
</dbReference>
<proteinExistence type="predicted"/>
<evidence type="ECO:0000256" key="2">
    <source>
        <dbReference type="PROSITE-ProRule" id="PRU00169"/>
    </source>
</evidence>
<feature type="domain" description="Response regulatory" evidence="3">
    <location>
        <begin position="4"/>
        <end position="120"/>
    </location>
</feature>
<sequence>MADKILLAEDDIQLIDMYKRKFELEGFNVHVAEDGQEAIDKLDAFTPDLILLDIMMPKVDGLEVLRHIRQNPLLKDTLVIILTNLGNETTSEEIYKLGATDYIVKAEMTPLEVVNKVKEVLKIYKK</sequence>
<reference evidence="4 5" key="1">
    <citation type="journal article" date="2017" name="ISME J.">
        <title>Energy and carbon metabolisms in a deep terrestrial subsurface fluid microbial community.</title>
        <authorList>
            <person name="Momper L."/>
            <person name="Jungbluth S.P."/>
            <person name="Lee M.D."/>
            <person name="Amend J.P."/>
        </authorList>
    </citation>
    <scope>NUCLEOTIDE SEQUENCE [LARGE SCALE GENOMIC DNA]</scope>
    <source>
        <strain evidence="4">SURF_29</strain>
    </source>
</reference>
<dbReference type="AlphaFoldDB" id="A0A419DFS4"/>
<keyword evidence="1 2" id="KW-0597">Phosphoprotein</keyword>
<dbReference type="PANTHER" id="PTHR44591">
    <property type="entry name" value="STRESS RESPONSE REGULATOR PROTEIN 1"/>
    <property type="match status" value="1"/>
</dbReference>
<accession>A0A419DFS4</accession>
<dbReference type="SUPFAM" id="SSF52172">
    <property type="entry name" value="CheY-like"/>
    <property type="match status" value="1"/>
</dbReference>
<organism evidence="4 5">
    <name type="scientific">candidate division WS5 bacterium</name>
    <dbReference type="NCBI Taxonomy" id="2093353"/>
    <lineage>
        <taxon>Bacteria</taxon>
        <taxon>candidate division WS5</taxon>
    </lineage>
</organism>
<dbReference type="InterPro" id="IPR001789">
    <property type="entry name" value="Sig_transdc_resp-reg_receiver"/>
</dbReference>